<feature type="domain" description="Signal transduction histidine kinase subgroup 3 dimerisation and phosphoacceptor" evidence="4">
    <location>
        <begin position="27"/>
        <end position="87"/>
    </location>
</feature>
<dbReference type="EMBL" id="JAPTHD010000004">
    <property type="protein sequence ID" value="MDV5824484.1"/>
    <property type="molecule type" value="Genomic_DNA"/>
</dbReference>
<dbReference type="CDD" id="cd16917">
    <property type="entry name" value="HATPase_UhpB-NarQ-NarX-like"/>
    <property type="match status" value="1"/>
</dbReference>
<gene>
    <name evidence="5" type="ORF">O0R41_12835</name>
</gene>
<dbReference type="Gene3D" id="1.20.5.1930">
    <property type="match status" value="1"/>
</dbReference>
<evidence type="ECO:0000313" key="6">
    <source>
        <dbReference type="Proteomes" id="UP001185984"/>
    </source>
</evidence>
<organism evidence="5 6">
    <name type="scientific">Sphingobium naphthae</name>
    <dbReference type="NCBI Taxonomy" id="1886786"/>
    <lineage>
        <taxon>Bacteria</taxon>
        <taxon>Pseudomonadati</taxon>
        <taxon>Pseudomonadota</taxon>
        <taxon>Alphaproteobacteria</taxon>
        <taxon>Sphingomonadales</taxon>
        <taxon>Sphingomonadaceae</taxon>
        <taxon>Sphingobium</taxon>
    </lineage>
</organism>
<keyword evidence="6" id="KW-1185">Reference proteome</keyword>
<evidence type="ECO:0000256" key="2">
    <source>
        <dbReference type="ARBA" id="ARBA00022777"/>
    </source>
</evidence>
<accession>A0ABU3ZY76</accession>
<name>A0ABU3ZY76_9SPHN</name>
<dbReference type="PANTHER" id="PTHR24421">
    <property type="entry name" value="NITRATE/NITRITE SENSOR PROTEIN NARX-RELATED"/>
    <property type="match status" value="1"/>
</dbReference>
<evidence type="ECO:0000313" key="5">
    <source>
        <dbReference type="EMBL" id="MDV5824484.1"/>
    </source>
</evidence>
<reference evidence="6" key="1">
    <citation type="journal article" date="2022" name="J Environ Chem Eng">
        <title>Biodegradation of petroleum oil using a constructed nonpathogenic and heavy metal-tolerant bacterial consortium isolated from marine sponges.</title>
        <authorList>
            <person name="Dechsakulwatana C."/>
            <person name="Rungsihiranrut A."/>
            <person name="Muangchinda C."/>
            <person name="Ningthoujam R."/>
            <person name="Klankeo P."/>
            <person name="Pinyakong O."/>
        </authorList>
    </citation>
    <scope>NUCLEOTIDE SEQUENCE [LARGE SCALE GENOMIC DNA]</scope>
    <source>
        <strain evidence="6">MO2-4</strain>
    </source>
</reference>
<keyword evidence="1" id="KW-0808">Transferase</keyword>
<dbReference type="Proteomes" id="UP001185984">
    <property type="component" value="Unassembled WGS sequence"/>
</dbReference>
<sequence>MIARSQCPEDRANSPISLRILRARQDERKQIARELHDTTAQLLLELEFALGSTQDNPLLGAPIDARDVVARLQNQLRCLAYILHPPELERFGLAGALEALSLGMSARTGIPISFRTNAHHEGLPPEMELAMLRIGQEALMNMFKHSGTDRAEMRLYCTCDWLCLRVRDFGIGCQAREAIEAGQGVGMRAMTERMAEIGGFIRINLFDQGTSVSAIVRKPFGGCPAERAAARLRGGSDTGAMPL</sequence>
<dbReference type="InterPro" id="IPR050482">
    <property type="entry name" value="Sensor_HK_TwoCompSys"/>
</dbReference>
<dbReference type="GO" id="GO:0016301">
    <property type="term" value="F:kinase activity"/>
    <property type="evidence" value="ECO:0007669"/>
    <property type="project" value="UniProtKB-KW"/>
</dbReference>
<protein>
    <submittedName>
        <fullName evidence="5">Histidine kinase</fullName>
    </submittedName>
</protein>
<dbReference type="RefSeq" id="WP_317517205.1">
    <property type="nucleotide sequence ID" value="NZ_JAPTHD010000004.1"/>
</dbReference>
<keyword evidence="2 5" id="KW-0418">Kinase</keyword>
<keyword evidence="3" id="KW-0902">Two-component regulatory system</keyword>
<dbReference type="InterPro" id="IPR036890">
    <property type="entry name" value="HATPase_C_sf"/>
</dbReference>
<comment type="caution">
    <text evidence="5">The sequence shown here is derived from an EMBL/GenBank/DDBJ whole genome shotgun (WGS) entry which is preliminary data.</text>
</comment>
<proteinExistence type="predicted"/>
<evidence type="ECO:0000256" key="3">
    <source>
        <dbReference type="ARBA" id="ARBA00023012"/>
    </source>
</evidence>
<dbReference type="Pfam" id="PF07730">
    <property type="entry name" value="HisKA_3"/>
    <property type="match status" value="1"/>
</dbReference>
<dbReference type="Gene3D" id="3.30.565.10">
    <property type="entry name" value="Histidine kinase-like ATPase, C-terminal domain"/>
    <property type="match status" value="1"/>
</dbReference>
<evidence type="ECO:0000256" key="1">
    <source>
        <dbReference type="ARBA" id="ARBA00022679"/>
    </source>
</evidence>
<dbReference type="InterPro" id="IPR011712">
    <property type="entry name" value="Sig_transdc_His_kin_sub3_dim/P"/>
</dbReference>
<evidence type="ECO:0000259" key="4">
    <source>
        <dbReference type="Pfam" id="PF07730"/>
    </source>
</evidence>
<dbReference type="SUPFAM" id="SSF55874">
    <property type="entry name" value="ATPase domain of HSP90 chaperone/DNA topoisomerase II/histidine kinase"/>
    <property type="match status" value="1"/>
</dbReference>